<evidence type="ECO:0000313" key="1">
    <source>
        <dbReference type="EMBL" id="KAF9507129.1"/>
    </source>
</evidence>
<evidence type="ECO:0000313" key="2">
    <source>
        <dbReference type="Proteomes" id="UP000886523"/>
    </source>
</evidence>
<organism evidence="1 2">
    <name type="scientific">Hydnum rufescens UP504</name>
    <dbReference type="NCBI Taxonomy" id="1448309"/>
    <lineage>
        <taxon>Eukaryota</taxon>
        <taxon>Fungi</taxon>
        <taxon>Dikarya</taxon>
        <taxon>Basidiomycota</taxon>
        <taxon>Agaricomycotina</taxon>
        <taxon>Agaricomycetes</taxon>
        <taxon>Cantharellales</taxon>
        <taxon>Hydnaceae</taxon>
        <taxon>Hydnum</taxon>
    </lineage>
</organism>
<dbReference type="AlphaFoldDB" id="A0A9P6DQ92"/>
<name>A0A9P6DQ92_9AGAM</name>
<sequence length="346" mass="38827">MCGHLQLSHHQGTCAAQKTPKDAQEQGLDMFFRLCSFICDHSTPLELILNFDQTQGVYSPGTQYTWHTRGEKQVPIISNEDKHVFTLTPAVAMSGNLLPFQIIYTGKTLASLPKRMEGNASTFDYAKEHGCSAIVSGTQTYWANIGMLKLFFTDLIIPYLEHQILRLGLPPHTRSVLWSWVSKFYPWIWIIYVPAGCTGEFQPCDVGIQHVLKLGIKHGAHADIVEEALDAYGGGMSAEDLLLDRSLPTLQDQSFKWAMLGHKAINHRDLVKQVSLLFSAVSVSPFSNMDCFFRPSNCVPSRRKGYLSISHTSLSHHVRPELPSPISKIQIWIVISASWLSGQWMI</sequence>
<comment type="caution">
    <text evidence="1">The sequence shown here is derived from an EMBL/GenBank/DDBJ whole genome shotgun (WGS) entry which is preliminary data.</text>
</comment>
<proteinExistence type="predicted"/>
<dbReference type="OrthoDB" id="3341102at2759"/>
<dbReference type="EMBL" id="MU129090">
    <property type="protein sequence ID" value="KAF9507129.1"/>
    <property type="molecule type" value="Genomic_DNA"/>
</dbReference>
<keyword evidence="2" id="KW-1185">Reference proteome</keyword>
<dbReference type="Proteomes" id="UP000886523">
    <property type="component" value="Unassembled WGS sequence"/>
</dbReference>
<reference evidence="1" key="1">
    <citation type="journal article" date="2020" name="Nat. Commun.">
        <title>Large-scale genome sequencing of mycorrhizal fungi provides insights into the early evolution of symbiotic traits.</title>
        <authorList>
            <person name="Miyauchi S."/>
            <person name="Kiss E."/>
            <person name="Kuo A."/>
            <person name="Drula E."/>
            <person name="Kohler A."/>
            <person name="Sanchez-Garcia M."/>
            <person name="Morin E."/>
            <person name="Andreopoulos B."/>
            <person name="Barry K.W."/>
            <person name="Bonito G."/>
            <person name="Buee M."/>
            <person name="Carver A."/>
            <person name="Chen C."/>
            <person name="Cichocki N."/>
            <person name="Clum A."/>
            <person name="Culley D."/>
            <person name="Crous P.W."/>
            <person name="Fauchery L."/>
            <person name="Girlanda M."/>
            <person name="Hayes R.D."/>
            <person name="Keri Z."/>
            <person name="LaButti K."/>
            <person name="Lipzen A."/>
            <person name="Lombard V."/>
            <person name="Magnuson J."/>
            <person name="Maillard F."/>
            <person name="Murat C."/>
            <person name="Nolan M."/>
            <person name="Ohm R.A."/>
            <person name="Pangilinan J."/>
            <person name="Pereira M.F."/>
            <person name="Perotto S."/>
            <person name="Peter M."/>
            <person name="Pfister S."/>
            <person name="Riley R."/>
            <person name="Sitrit Y."/>
            <person name="Stielow J.B."/>
            <person name="Szollosi G."/>
            <person name="Zifcakova L."/>
            <person name="Stursova M."/>
            <person name="Spatafora J.W."/>
            <person name="Tedersoo L."/>
            <person name="Vaario L.M."/>
            <person name="Yamada A."/>
            <person name="Yan M."/>
            <person name="Wang P."/>
            <person name="Xu J."/>
            <person name="Bruns T."/>
            <person name="Baldrian P."/>
            <person name="Vilgalys R."/>
            <person name="Dunand C."/>
            <person name="Henrissat B."/>
            <person name="Grigoriev I.V."/>
            <person name="Hibbett D."/>
            <person name="Nagy L.G."/>
            <person name="Martin F.M."/>
        </authorList>
    </citation>
    <scope>NUCLEOTIDE SEQUENCE</scope>
    <source>
        <strain evidence="1">UP504</strain>
    </source>
</reference>
<gene>
    <name evidence="1" type="ORF">BS47DRAFT_1304418</name>
</gene>
<accession>A0A9P6DQ92</accession>
<protein>
    <submittedName>
        <fullName evidence="1">Uncharacterized protein</fullName>
    </submittedName>
</protein>